<dbReference type="InterPro" id="IPR007421">
    <property type="entry name" value="Schlafen_AlbA_2_dom"/>
</dbReference>
<dbReference type="PANTHER" id="PTHR30595:SF6">
    <property type="entry name" value="SCHLAFEN ALBA-2 DOMAIN-CONTAINING PROTEIN"/>
    <property type="match status" value="1"/>
</dbReference>
<dbReference type="PANTHER" id="PTHR30595">
    <property type="entry name" value="GLPR-RELATED TRANSCRIPTIONAL REPRESSOR"/>
    <property type="match status" value="1"/>
</dbReference>
<keyword evidence="2" id="KW-0067">ATP-binding</keyword>
<evidence type="ECO:0000313" key="3">
    <source>
        <dbReference type="Proteomes" id="UP000294743"/>
    </source>
</evidence>
<dbReference type="InterPro" id="IPR036388">
    <property type="entry name" value="WH-like_DNA-bd_sf"/>
</dbReference>
<dbReference type="GO" id="GO:0004386">
    <property type="term" value="F:helicase activity"/>
    <property type="evidence" value="ECO:0007669"/>
    <property type="project" value="UniProtKB-KW"/>
</dbReference>
<keyword evidence="2" id="KW-0547">Nucleotide-binding</keyword>
<sequence>MKESRTIEYKEKVSNTFLKTVSAYANYGSGEIIFGITDEGKTVGLSNPEAVCLDIENKINDAIKPGPTFTLTINQTNKTVTLFVEEGISKPFLYKGKAYKRNDTSTIEVDHIELKRLIMIGENVTFDELPCIEENLTFEYLYKKVQAILGVEKTNVDTLKTLGLFASSQKYNNAAELLADNNNFPGIDVIRTESSLNKITFRETISNVSILKQFDRIDEIFTNFYKIEEIVGMQRNEVYMVPKEAFREAIANAIVHRTWDVNAHIRITMYEDKIEIMSPGGLPAGISKEEYLNGFISTPRNPIIANVFFRLHIIEMFGTGIRRIKMLYKNIRHKPIFVVSSNSISITLPSVYMKEQLSIDEQIIVDLLSNGLRLSSSEIAKKVEFSKDKVVRLVHNLIDKNYIVKEGTGRGTKYRIN</sequence>
<dbReference type="Gene3D" id="1.10.10.10">
    <property type="entry name" value="Winged helix-like DNA-binding domain superfamily/Winged helix DNA-binding domain"/>
    <property type="match status" value="1"/>
</dbReference>
<accession>A0A4R7ZRF0</accession>
<dbReference type="InterPro" id="IPR038461">
    <property type="entry name" value="Schlafen_AlbA_2_dom_sf"/>
</dbReference>
<reference evidence="2 3" key="1">
    <citation type="submission" date="2019-03" db="EMBL/GenBank/DDBJ databases">
        <title>Genomic Encyclopedia of Type Strains, Phase IV (KMG-IV): sequencing the most valuable type-strain genomes for metagenomic binning, comparative biology and taxonomic classification.</title>
        <authorList>
            <person name="Goeker M."/>
        </authorList>
    </citation>
    <scope>NUCLEOTIDE SEQUENCE [LARGE SCALE GENOMIC DNA]</scope>
    <source>
        <strain evidence="2 3">DSM 28867</strain>
    </source>
</reference>
<dbReference type="InterPro" id="IPR036390">
    <property type="entry name" value="WH_DNA-bd_sf"/>
</dbReference>
<dbReference type="AlphaFoldDB" id="A0A4R7ZRF0"/>
<keyword evidence="3" id="KW-1185">Reference proteome</keyword>
<keyword evidence="2" id="KW-0347">Helicase</keyword>
<organism evidence="2 3">
    <name type="scientific">Breznakia blatticola</name>
    <dbReference type="NCBI Taxonomy" id="1754012"/>
    <lineage>
        <taxon>Bacteria</taxon>
        <taxon>Bacillati</taxon>
        <taxon>Bacillota</taxon>
        <taxon>Erysipelotrichia</taxon>
        <taxon>Erysipelotrichales</taxon>
        <taxon>Erysipelotrichaceae</taxon>
        <taxon>Breznakia</taxon>
    </lineage>
</organism>
<dbReference type="Pfam" id="PF13749">
    <property type="entry name" value="HATPase_c_4"/>
    <property type="match status" value="1"/>
</dbReference>
<dbReference type="OrthoDB" id="9813719at2"/>
<gene>
    <name evidence="2" type="ORF">EDD63_11415</name>
</gene>
<protein>
    <submittedName>
        <fullName evidence="2">ATP-dependent DNA helicase RecG</fullName>
    </submittedName>
</protein>
<dbReference type="Pfam" id="PF04326">
    <property type="entry name" value="SLFN_AlbA_2"/>
    <property type="match status" value="1"/>
</dbReference>
<dbReference type="RefSeq" id="WP_134169284.1">
    <property type="nucleotide sequence ID" value="NZ_SODD01000014.1"/>
</dbReference>
<comment type="caution">
    <text evidence="2">The sequence shown here is derived from an EMBL/GenBank/DDBJ whole genome shotgun (WGS) entry which is preliminary data.</text>
</comment>
<dbReference type="EMBL" id="SODD01000014">
    <property type="protein sequence ID" value="TDW20185.1"/>
    <property type="molecule type" value="Genomic_DNA"/>
</dbReference>
<feature type="domain" description="Schlafen AlbA-2" evidence="1">
    <location>
        <begin position="3"/>
        <end position="108"/>
    </location>
</feature>
<dbReference type="InterPro" id="IPR038475">
    <property type="entry name" value="RecG_C_sf"/>
</dbReference>
<evidence type="ECO:0000259" key="1">
    <source>
        <dbReference type="Pfam" id="PF04326"/>
    </source>
</evidence>
<keyword evidence="2" id="KW-0378">Hydrolase</keyword>
<proteinExistence type="predicted"/>
<evidence type="ECO:0000313" key="2">
    <source>
        <dbReference type="EMBL" id="TDW20185.1"/>
    </source>
</evidence>
<dbReference type="Proteomes" id="UP000294743">
    <property type="component" value="Unassembled WGS sequence"/>
</dbReference>
<dbReference type="Gene3D" id="3.30.565.60">
    <property type="match status" value="1"/>
</dbReference>
<name>A0A4R7ZRF0_9FIRM</name>
<dbReference type="SUPFAM" id="SSF46785">
    <property type="entry name" value="Winged helix' DNA-binding domain"/>
    <property type="match status" value="1"/>
</dbReference>
<dbReference type="Gene3D" id="3.30.950.30">
    <property type="entry name" value="Schlafen, AAA domain"/>
    <property type="match status" value="1"/>
</dbReference>